<dbReference type="EMBL" id="FWFP01000001">
    <property type="protein sequence ID" value="SLN12134.1"/>
    <property type="molecule type" value="Genomic_DNA"/>
</dbReference>
<accession>A0A1X6Y6K7</accession>
<dbReference type="AlphaFoldDB" id="A0A1X6Y6K7"/>
<gene>
    <name evidence="2" type="ORF">RUM8411_00221</name>
</gene>
<feature type="signal peptide" evidence="1">
    <location>
        <begin position="1"/>
        <end position="20"/>
    </location>
</feature>
<evidence type="ECO:0000256" key="1">
    <source>
        <dbReference type="SAM" id="SignalP"/>
    </source>
</evidence>
<sequence length="92" mass="9978">MKGRPMKTSRVSLISLLACACCVGPVPDLTRVEAIDLLNSGQVESIGVTQAGWTVLTLTDGAQRHNRSDVIGYPRQLLAKCDNCSDVSFWLE</sequence>
<proteinExistence type="predicted"/>
<keyword evidence="3" id="KW-1185">Reference proteome</keyword>
<evidence type="ECO:0000313" key="3">
    <source>
        <dbReference type="Proteomes" id="UP000193778"/>
    </source>
</evidence>
<protein>
    <submittedName>
        <fullName evidence="2">Uncharacterized protein</fullName>
    </submittedName>
</protein>
<evidence type="ECO:0000313" key="2">
    <source>
        <dbReference type="EMBL" id="SLN12134.1"/>
    </source>
</evidence>
<reference evidence="3" key="1">
    <citation type="submission" date="2017-03" db="EMBL/GenBank/DDBJ databases">
        <authorList>
            <person name="Rodrigo-Torres L."/>
            <person name="Arahal R.D."/>
            <person name="Lucena T."/>
        </authorList>
    </citation>
    <scope>NUCLEOTIDE SEQUENCE [LARGE SCALE GENOMIC DNA]</scope>
    <source>
        <strain evidence="3">CECT 8411</strain>
    </source>
</reference>
<keyword evidence="1" id="KW-0732">Signal</keyword>
<dbReference type="PROSITE" id="PS51257">
    <property type="entry name" value="PROKAR_LIPOPROTEIN"/>
    <property type="match status" value="1"/>
</dbReference>
<feature type="chain" id="PRO_5012665516" evidence="1">
    <location>
        <begin position="21"/>
        <end position="92"/>
    </location>
</feature>
<name>A0A1X6Y6K7_9RHOB</name>
<dbReference type="Proteomes" id="UP000193778">
    <property type="component" value="Unassembled WGS sequence"/>
</dbReference>
<organism evidence="2 3">
    <name type="scientific">Ruegeria meonggei</name>
    <dbReference type="NCBI Taxonomy" id="1446476"/>
    <lineage>
        <taxon>Bacteria</taxon>
        <taxon>Pseudomonadati</taxon>
        <taxon>Pseudomonadota</taxon>
        <taxon>Alphaproteobacteria</taxon>
        <taxon>Rhodobacterales</taxon>
        <taxon>Roseobacteraceae</taxon>
        <taxon>Ruegeria</taxon>
    </lineage>
</organism>